<dbReference type="STRING" id="226910.UCMB321_1373"/>
<dbReference type="AlphaFoldDB" id="A0A0C2IDN1"/>
<reference evidence="1 2" key="1">
    <citation type="submission" date="2015-01" db="EMBL/GenBank/DDBJ databases">
        <title>Complete genome of Pseudomonas batumici UCM B-321 producer of the batumin antibiotic with strong antistaphilococcal and potential anticancer activity.</title>
        <authorList>
            <person name="Klochko V.V."/>
            <person name="Zelena L.B."/>
            <person name="Elena K.A."/>
            <person name="Reva O.N."/>
        </authorList>
    </citation>
    <scope>NUCLEOTIDE SEQUENCE [LARGE SCALE GENOMIC DNA]</scope>
    <source>
        <strain evidence="1 2">UCM B-321</strain>
    </source>
</reference>
<comment type="caution">
    <text evidence="1">The sequence shown here is derived from an EMBL/GenBank/DDBJ whole genome shotgun (WGS) entry which is preliminary data.</text>
</comment>
<accession>A0A0C2IDN1</accession>
<evidence type="ECO:0000313" key="1">
    <source>
        <dbReference type="EMBL" id="KIH85045.1"/>
    </source>
</evidence>
<dbReference type="PATRIC" id="fig|226910.6.peg.1364"/>
<name>A0A0C2IDN1_9PSED</name>
<organism evidence="1 2">
    <name type="scientific">Pseudomonas batumici</name>
    <dbReference type="NCBI Taxonomy" id="226910"/>
    <lineage>
        <taxon>Bacteria</taxon>
        <taxon>Pseudomonadati</taxon>
        <taxon>Pseudomonadota</taxon>
        <taxon>Gammaproteobacteria</taxon>
        <taxon>Pseudomonadales</taxon>
        <taxon>Pseudomonadaceae</taxon>
        <taxon>Pseudomonas</taxon>
    </lineage>
</organism>
<keyword evidence="2" id="KW-1185">Reference proteome</keyword>
<dbReference type="EMBL" id="JXDG01000012">
    <property type="protein sequence ID" value="KIH85045.1"/>
    <property type="molecule type" value="Genomic_DNA"/>
</dbReference>
<sequence length="73" mass="7928">MCRCDSIVWFGRVGAHQSPRGLCATGWGYPAKLPIPMDKISANINVSGRCTATHAPGQFVEDLLRTQLSLCSH</sequence>
<dbReference type="Proteomes" id="UP000031535">
    <property type="component" value="Unassembled WGS sequence"/>
</dbReference>
<evidence type="ECO:0000313" key="2">
    <source>
        <dbReference type="Proteomes" id="UP000031535"/>
    </source>
</evidence>
<protein>
    <submittedName>
        <fullName evidence="1">Uncharacterized protein</fullName>
    </submittedName>
</protein>
<gene>
    <name evidence="1" type="ORF">UCMB321_1373</name>
</gene>
<proteinExistence type="predicted"/>